<dbReference type="Proteomes" id="UP000004664">
    <property type="component" value="Unassembled WGS sequence"/>
</dbReference>
<name>G3J0X5_METTV</name>
<gene>
    <name evidence="1" type="ORF">Mettu_3999</name>
</gene>
<reference evidence="1 2" key="1">
    <citation type="submission" date="2011-06" db="EMBL/GenBank/DDBJ databases">
        <title>Genomic sequence of Methylobacter tundripaludum SV96.</title>
        <authorList>
            <consortium name="US DOE Joint Genome Institute"/>
            <person name="Lucas S."/>
            <person name="Han J."/>
            <person name="Lapidus A."/>
            <person name="Cheng J.-F."/>
            <person name="Goodwin L."/>
            <person name="Pitluck S."/>
            <person name="Held B."/>
            <person name="Detter J.C."/>
            <person name="Han C."/>
            <person name="Tapia R."/>
            <person name="Land M."/>
            <person name="Hauser L."/>
            <person name="Kyrpides N."/>
            <person name="Ivanova N."/>
            <person name="Ovchinnikova G."/>
            <person name="Pagani I."/>
            <person name="Klotz M.G."/>
            <person name="Dispirito A.A."/>
            <person name="Murrell J.C."/>
            <person name="Dunfield P."/>
            <person name="Kalyuzhnaya M.G."/>
            <person name="Svenning M."/>
            <person name="Trotsenko Y.A."/>
            <person name="Stein L.Y."/>
            <person name="Woyke T."/>
        </authorList>
    </citation>
    <scope>NUCLEOTIDE SEQUENCE [LARGE SCALE GENOMIC DNA]</scope>
    <source>
        <strain evidence="2">ATCC BAA-1195 / DSM 17260 / SV96</strain>
    </source>
</reference>
<dbReference type="EMBL" id="JH109153">
    <property type="protein sequence ID" value="EGW20847.1"/>
    <property type="molecule type" value="Genomic_DNA"/>
</dbReference>
<proteinExistence type="predicted"/>
<dbReference type="HOGENOM" id="CLU_3330089_0_0_6"/>
<accession>G3J0X5</accession>
<protein>
    <submittedName>
        <fullName evidence="1">Uncharacterized protein</fullName>
    </submittedName>
</protein>
<evidence type="ECO:0000313" key="1">
    <source>
        <dbReference type="EMBL" id="EGW20847.1"/>
    </source>
</evidence>
<keyword evidence="2" id="KW-1185">Reference proteome</keyword>
<evidence type="ECO:0000313" key="2">
    <source>
        <dbReference type="Proteomes" id="UP000004664"/>
    </source>
</evidence>
<sequence length="38" mass="4215">MDKPDLSNTYCIPTRCVGMQLKARCAASHGQQIEVHIV</sequence>
<dbReference type="AlphaFoldDB" id="G3J0X5"/>
<organism evidence="1 2">
    <name type="scientific">Methylobacter tundripaludum (strain ATCC BAA-1195 / DSM 17260 / SV96)</name>
    <dbReference type="NCBI Taxonomy" id="697282"/>
    <lineage>
        <taxon>Bacteria</taxon>
        <taxon>Pseudomonadati</taxon>
        <taxon>Pseudomonadota</taxon>
        <taxon>Gammaproteobacteria</taxon>
        <taxon>Methylococcales</taxon>
        <taxon>Methylococcaceae</taxon>
        <taxon>Methylobacter</taxon>
    </lineage>
</organism>